<feature type="compositionally biased region" description="Polar residues" evidence="1">
    <location>
        <begin position="81"/>
        <end position="90"/>
    </location>
</feature>
<feature type="region of interest" description="Disordered" evidence="1">
    <location>
        <begin position="69"/>
        <end position="90"/>
    </location>
</feature>
<name>A0A192H1W7_9LACO</name>
<dbReference type="RefSeq" id="WP_068225651.1">
    <property type="nucleotide sequence ID" value="NZ_CP014623.1"/>
</dbReference>
<dbReference type="AlphaFoldDB" id="A0A192H1W7"/>
<dbReference type="Proteomes" id="UP000078582">
    <property type="component" value="Chromosome"/>
</dbReference>
<gene>
    <name evidence="2" type="ORF">AYR53_05260</name>
</gene>
<sequence>MQIQKIVVQDLDGKKLGNYSGRLVETPHHWQLQLTDPVEADALEELLVKHTDQKLNFNQQAISLKKVDRGTIEHQEDPNDYSHTTFMIEK</sequence>
<reference evidence="2 3" key="1">
    <citation type="submission" date="2016-03" db="EMBL/GenBank/DDBJ databases">
        <title>Pediococcus and Lactobacillus from brewery environment - whole genome sequencing and assembly.</title>
        <authorList>
            <person name="Behr J."/>
            <person name="Geissler A.J."/>
            <person name="Vogel R.F."/>
        </authorList>
    </citation>
    <scope>NUCLEOTIDE SEQUENCE [LARGE SCALE GENOMIC DNA]</scope>
    <source>
        <strain evidence="2 3">TMW 1.1989</strain>
    </source>
</reference>
<proteinExistence type="predicted"/>
<evidence type="ECO:0000313" key="2">
    <source>
        <dbReference type="EMBL" id="ANK62232.1"/>
    </source>
</evidence>
<dbReference type="GeneID" id="42981654"/>
<evidence type="ECO:0000313" key="3">
    <source>
        <dbReference type="Proteomes" id="UP000078582"/>
    </source>
</evidence>
<organism evidence="2 3">
    <name type="scientific">Loigolactobacillus backii</name>
    <dbReference type="NCBI Taxonomy" id="375175"/>
    <lineage>
        <taxon>Bacteria</taxon>
        <taxon>Bacillati</taxon>
        <taxon>Bacillota</taxon>
        <taxon>Bacilli</taxon>
        <taxon>Lactobacillales</taxon>
        <taxon>Lactobacillaceae</taxon>
        <taxon>Loigolactobacillus</taxon>
    </lineage>
</organism>
<evidence type="ECO:0000256" key="1">
    <source>
        <dbReference type="SAM" id="MobiDB-lite"/>
    </source>
</evidence>
<dbReference type="KEGG" id="lbt:AYR52_08740"/>
<dbReference type="EMBL" id="CP014873">
    <property type="protein sequence ID" value="ANK62232.1"/>
    <property type="molecule type" value="Genomic_DNA"/>
</dbReference>
<keyword evidence="3" id="KW-1185">Reference proteome</keyword>
<protein>
    <submittedName>
        <fullName evidence="2">Uncharacterized protein</fullName>
    </submittedName>
</protein>
<accession>A0A192H1W7</accession>